<dbReference type="GO" id="GO:0006508">
    <property type="term" value="P:proteolysis"/>
    <property type="evidence" value="ECO:0007669"/>
    <property type="project" value="InterPro"/>
</dbReference>
<dbReference type="Gene3D" id="2.40.10.10">
    <property type="entry name" value="Trypsin-like serine proteases"/>
    <property type="match status" value="1"/>
</dbReference>
<dbReference type="PROSITE" id="PS50240">
    <property type="entry name" value="TRYPSIN_DOM"/>
    <property type="match status" value="1"/>
</dbReference>
<evidence type="ECO:0000313" key="7">
    <source>
        <dbReference type="Proteomes" id="UP000194218"/>
    </source>
</evidence>
<evidence type="ECO:0000313" key="6">
    <source>
        <dbReference type="EMBL" id="ARQ67841.1"/>
    </source>
</evidence>
<dbReference type="SUPFAM" id="SSF50494">
    <property type="entry name" value="Trypsin-like serine proteases"/>
    <property type="match status" value="1"/>
</dbReference>
<dbReference type="InterPro" id="IPR043504">
    <property type="entry name" value="Peptidase_S1_PA_chymotrypsin"/>
</dbReference>
<dbReference type="EMBL" id="CP021121">
    <property type="protein sequence ID" value="ARQ67841.1"/>
    <property type="molecule type" value="Genomic_DNA"/>
</dbReference>
<dbReference type="PANTHER" id="PTHR24276">
    <property type="entry name" value="POLYSERASE-RELATED"/>
    <property type="match status" value="1"/>
</dbReference>
<dbReference type="RefSeq" id="WP_086157364.1">
    <property type="nucleotide sequence ID" value="NZ_CP021121.1"/>
</dbReference>
<comment type="similarity">
    <text evidence="1">Belongs to the peptidase S1 family.</text>
</comment>
<dbReference type="InterPro" id="IPR001254">
    <property type="entry name" value="Trypsin_dom"/>
</dbReference>
<accession>A0A1W7CSR2</accession>
<reference evidence="6 7" key="1">
    <citation type="submission" date="2017-05" db="EMBL/GenBank/DDBJ databases">
        <title>Complete genome sequence of Streptomyces sp. SCSIO 03032 revealed the diverse biosynthetic pathways for its bioactive secondary metabolites.</title>
        <authorList>
            <person name="Ma L."/>
            <person name="Zhu Y."/>
            <person name="Zhang W."/>
            <person name="Zhang G."/>
            <person name="Tian X."/>
            <person name="Zhang S."/>
            <person name="Zhang C."/>
        </authorList>
    </citation>
    <scope>NUCLEOTIDE SEQUENCE [LARGE SCALE GENOMIC DNA]</scope>
    <source>
        <strain evidence="6 7">SCSIO 03032</strain>
    </source>
</reference>
<evidence type="ECO:0000256" key="2">
    <source>
        <dbReference type="ARBA" id="ARBA00023157"/>
    </source>
</evidence>
<dbReference type="PROSITE" id="PS00134">
    <property type="entry name" value="TRYPSIN_HIS"/>
    <property type="match status" value="1"/>
</dbReference>
<name>A0A1W7CSR2_9ACTN</name>
<dbReference type="PRINTS" id="PR00722">
    <property type="entry name" value="CHYMOTRYPSIN"/>
</dbReference>
<dbReference type="GO" id="GO:0004252">
    <property type="term" value="F:serine-type endopeptidase activity"/>
    <property type="evidence" value="ECO:0007669"/>
    <property type="project" value="InterPro"/>
</dbReference>
<keyword evidence="2" id="KW-1015">Disulfide bond</keyword>
<keyword evidence="7" id="KW-1185">Reference proteome</keyword>
<feature type="chain" id="PRO_5012145267" description="Peptidase S1 domain-containing protein" evidence="4">
    <location>
        <begin position="32"/>
        <end position="276"/>
    </location>
</feature>
<dbReference type="SMART" id="SM00020">
    <property type="entry name" value="Tryp_SPc"/>
    <property type="match status" value="1"/>
</dbReference>
<evidence type="ECO:0000256" key="3">
    <source>
        <dbReference type="SAM" id="MobiDB-lite"/>
    </source>
</evidence>
<dbReference type="InterPro" id="IPR018114">
    <property type="entry name" value="TRYPSIN_HIS"/>
</dbReference>
<proteinExistence type="inferred from homology"/>
<dbReference type="AlphaFoldDB" id="A0A1W7CSR2"/>
<dbReference type="Pfam" id="PF00089">
    <property type="entry name" value="Trypsin"/>
    <property type="match status" value="1"/>
</dbReference>
<feature type="signal peptide" evidence="4">
    <location>
        <begin position="1"/>
        <end position="31"/>
    </location>
</feature>
<dbReference type="KEGG" id="smao:CAG99_02430"/>
<protein>
    <recommendedName>
        <fullName evidence="5">Peptidase S1 domain-containing protein</fullName>
    </recommendedName>
</protein>
<gene>
    <name evidence="6" type="ORF">CAG99_02430</name>
</gene>
<evidence type="ECO:0000256" key="1">
    <source>
        <dbReference type="ARBA" id="ARBA00007664"/>
    </source>
</evidence>
<dbReference type="InterPro" id="IPR009003">
    <property type="entry name" value="Peptidase_S1_PA"/>
</dbReference>
<dbReference type="InterPro" id="IPR050430">
    <property type="entry name" value="Peptidase_S1"/>
</dbReference>
<evidence type="ECO:0000256" key="4">
    <source>
        <dbReference type="SAM" id="SignalP"/>
    </source>
</evidence>
<dbReference type="CDD" id="cd00190">
    <property type="entry name" value="Tryp_SPc"/>
    <property type="match status" value="1"/>
</dbReference>
<organism evidence="6 7">
    <name type="scientific">Streptomyces marincola</name>
    <dbReference type="NCBI Taxonomy" id="2878388"/>
    <lineage>
        <taxon>Bacteria</taxon>
        <taxon>Bacillati</taxon>
        <taxon>Actinomycetota</taxon>
        <taxon>Actinomycetes</taxon>
        <taxon>Kitasatosporales</taxon>
        <taxon>Streptomycetaceae</taxon>
        <taxon>Streptomyces</taxon>
    </lineage>
</organism>
<feature type="domain" description="Peptidase S1" evidence="5">
    <location>
        <begin position="48"/>
        <end position="275"/>
    </location>
</feature>
<dbReference type="FunFam" id="2.40.10.10:FF:000002">
    <property type="entry name" value="Transmembrane protease serine"/>
    <property type="match status" value="1"/>
</dbReference>
<dbReference type="PANTHER" id="PTHR24276:SF98">
    <property type="entry name" value="FI18310P1-RELATED"/>
    <property type="match status" value="1"/>
</dbReference>
<dbReference type="OrthoDB" id="1496095at2"/>
<keyword evidence="4" id="KW-0732">Signal</keyword>
<dbReference type="FunFam" id="2.40.10.10:FF:000068">
    <property type="entry name" value="transmembrane protease serine 2"/>
    <property type="match status" value="1"/>
</dbReference>
<feature type="region of interest" description="Disordered" evidence="3">
    <location>
        <begin position="32"/>
        <end position="51"/>
    </location>
</feature>
<dbReference type="Proteomes" id="UP000194218">
    <property type="component" value="Chromosome"/>
</dbReference>
<feature type="compositionally biased region" description="Low complexity" evidence="3">
    <location>
        <begin position="32"/>
        <end position="42"/>
    </location>
</feature>
<dbReference type="InterPro" id="IPR001314">
    <property type="entry name" value="Peptidase_S1A"/>
</dbReference>
<sequence>MTFRFRHRVKAGIALAAAAVAALAATAPASAAPAPTSPAASSEPSTRIVGGTPVTTEDYPYVMHVTFTGIVPFCGGTLVAPTKVVTAAHCVNNRAAEDLNAVGGRTERQGDSGVMIGVSDIWMHPEWDSTTKVADIAVLTLSEPMPYEHIPFAGPEDTHLYTPGVMAEVLGWGRTGETGNVPDQLLMAEVPVVSDADCEEAYSSHTTRVDGETMVCAGYPEGGVDACQRDSGGPLVVDGVLIGVVAWGNGCARPGYYGVYTELATYAADVSEQIAS</sequence>
<evidence type="ECO:0000259" key="5">
    <source>
        <dbReference type="PROSITE" id="PS50240"/>
    </source>
</evidence>